<feature type="region of interest" description="Disordered" evidence="20">
    <location>
        <begin position="507"/>
        <end position="555"/>
    </location>
</feature>
<evidence type="ECO:0000256" key="7">
    <source>
        <dbReference type="ARBA" id="ARBA00022723"/>
    </source>
</evidence>
<dbReference type="GO" id="GO:0044695">
    <property type="term" value="C:Dsc E3 ubiquitin ligase complex"/>
    <property type="evidence" value="ECO:0007669"/>
    <property type="project" value="TreeGrafter"/>
</dbReference>
<dbReference type="InterPro" id="IPR024766">
    <property type="entry name" value="Znf_RING_H2"/>
</dbReference>
<evidence type="ECO:0000313" key="23">
    <source>
        <dbReference type="EMBL" id="KAF9881255.1"/>
    </source>
</evidence>
<feature type="compositionally biased region" description="Basic and acidic residues" evidence="20">
    <location>
        <begin position="751"/>
        <end position="761"/>
    </location>
</feature>
<dbReference type="GeneID" id="62157198"/>
<evidence type="ECO:0000256" key="20">
    <source>
        <dbReference type="SAM" id="MobiDB-lite"/>
    </source>
</evidence>
<protein>
    <recommendedName>
        <fullName evidence="16">DSC E3 ubiquitin ligase complex subunit A</fullName>
        <ecNumber evidence="4">2.3.2.27</ecNumber>
    </recommendedName>
    <alternativeName>
        <fullName evidence="17">Defective for SREBP cleavage protein A</fullName>
    </alternativeName>
    <alternativeName>
        <fullName evidence="18">RING-type E3 ubiquitin transferase dscA</fullName>
    </alternativeName>
</protein>
<dbReference type="FunFam" id="3.30.40.10:FF:000626">
    <property type="entry name" value="Transmembrane ubiquitin ligase 1"/>
    <property type="match status" value="1"/>
</dbReference>
<dbReference type="Gene3D" id="3.30.40.10">
    <property type="entry name" value="Zinc/RING finger domain, C3HC4 (zinc finger)"/>
    <property type="match status" value="1"/>
</dbReference>
<comment type="catalytic activity">
    <reaction evidence="1">
        <text>S-ubiquitinyl-[E2 ubiquitin-conjugating enzyme]-L-cysteine + [acceptor protein]-L-lysine = [E2 ubiquitin-conjugating enzyme]-L-cysteine + N(6)-ubiquitinyl-[acceptor protein]-L-lysine.</text>
        <dbReference type="EC" id="2.3.2.27"/>
    </reaction>
</comment>
<evidence type="ECO:0000256" key="11">
    <source>
        <dbReference type="ARBA" id="ARBA00022833"/>
    </source>
</evidence>
<evidence type="ECO:0000256" key="1">
    <source>
        <dbReference type="ARBA" id="ARBA00000900"/>
    </source>
</evidence>
<dbReference type="InterPro" id="IPR021319">
    <property type="entry name" value="DUF2921"/>
</dbReference>
<keyword evidence="8" id="KW-0732">Signal</keyword>
<feature type="region of interest" description="Disordered" evidence="20">
    <location>
        <begin position="744"/>
        <end position="763"/>
    </location>
</feature>
<evidence type="ECO:0000256" key="6">
    <source>
        <dbReference type="ARBA" id="ARBA00022692"/>
    </source>
</evidence>
<proteinExistence type="predicted"/>
<dbReference type="InterPro" id="IPR050731">
    <property type="entry name" value="HRD1_E3_ubiq-ligases"/>
</dbReference>
<dbReference type="SUPFAM" id="SSF57850">
    <property type="entry name" value="RING/U-box"/>
    <property type="match status" value="1"/>
</dbReference>
<dbReference type="PROSITE" id="PS50089">
    <property type="entry name" value="ZF_RING_2"/>
    <property type="match status" value="1"/>
</dbReference>
<keyword evidence="11" id="KW-0862">Zinc</keyword>
<dbReference type="RefSeq" id="XP_038750716.1">
    <property type="nucleotide sequence ID" value="XM_038884124.1"/>
</dbReference>
<dbReference type="PANTHER" id="PTHR22763">
    <property type="entry name" value="RING ZINC FINGER PROTEIN"/>
    <property type="match status" value="1"/>
</dbReference>
<feature type="transmembrane region" description="Helical" evidence="21">
    <location>
        <begin position="651"/>
        <end position="672"/>
    </location>
</feature>
<keyword evidence="7" id="KW-0479">Metal-binding</keyword>
<evidence type="ECO:0000256" key="12">
    <source>
        <dbReference type="ARBA" id="ARBA00022989"/>
    </source>
</evidence>
<dbReference type="OrthoDB" id="9984778at2759"/>
<keyword evidence="10" id="KW-0833">Ubl conjugation pathway</keyword>
<evidence type="ECO:0000256" key="19">
    <source>
        <dbReference type="PROSITE-ProRule" id="PRU00175"/>
    </source>
</evidence>
<evidence type="ECO:0000313" key="24">
    <source>
        <dbReference type="Proteomes" id="UP000781932"/>
    </source>
</evidence>
<dbReference type="Pfam" id="PF12678">
    <property type="entry name" value="zf-rbx1"/>
    <property type="match status" value="1"/>
</dbReference>
<dbReference type="PANTHER" id="PTHR22763:SF162">
    <property type="entry name" value="TRANSMEMBRANE E3 UBIQUITIN-PROTEIN LIGASE 1"/>
    <property type="match status" value="1"/>
</dbReference>
<evidence type="ECO:0000256" key="3">
    <source>
        <dbReference type="ARBA" id="ARBA00004906"/>
    </source>
</evidence>
<comment type="subcellular location">
    <subcellularLocation>
        <location evidence="2">Endomembrane system</location>
        <topology evidence="2">Multi-pass membrane protein</topology>
    </subcellularLocation>
</comment>
<feature type="domain" description="RING-type" evidence="22">
    <location>
        <begin position="771"/>
        <end position="832"/>
    </location>
</feature>
<dbReference type="SMART" id="SM00184">
    <property type="entry name" value="RING"/>
    <property type="match status" value="1"/>
</dbReference>
<reference evidence="23" key="2">
    <citation type="submission" date="2020-11" db="EMBL/GenBank/DDBJ databases">
        <title>Whole genome sequencing of Colletotrichum sp.</title>
        <authorList>
            <person name="Li H."/>
        </authorList>
    </citation>
    <scope>NUCLEOTIDE SEQUENCE</scope>
    <source>
        <strain evidence="23">CkLH20</strain>
    </source>
</reference>
<dbReference type="EMBL" id="JAATWM020000003">
    <property type="protein sequence ID" value="KAF9881255.1"/>
    <property type="molecule type" value="Genomic_DNA"/>
</dbReference>
<keyword evidence="6 21" id="KW-0812">Transmembrane</keyword>
<feature type="transmembrane region" description="Helical" evidence="21">
    <location>
        <begin position="593"/>
        <end position="615"/>
    </location>
</feature>
<feature type="transmembrane region" description="Helical" evidence="21">
    <location>
        <begin position="452"/>
        <end position="471"/>
    </location>
</feature>
<evidence type="ECO:0000259" key="22">
    <source>
        <dbReference type="PROSITE" id="PS50089"/>
    </source>
</evidence>
<comment type="subunit">
    <text evidence="15">Component of the DSC E3 ubiquitin ligase complex composed of dscA, dscB, dscC and dscD.</text>
</comment>
<sequence length="838" mass="93452">MPNPLEDPRLVVIGLALVGVLWIFLAPGNGGASLFSASDLAMQRLQRHQYALDLLNSSSWGDFSPRLNGTQELPRSLNITGFRAQDGFAWDDLEKFQEKCLEWSHNAIPPVGGVNLWDIGEGEAVWQNATGAVKGTWVRKEASAKRQWTSYNLSAITPSLHWSGAEADWARNITGDEGKILLDLIDTGRQTKEFEYRSVLDDGIPSSGGRVRSAKAALNIEDIKGTGVNWEMRLHGVHWPRQGTILLTTTSEKFDGIFGLPFLTPSPDFFQSSRRLLNATLAEVLRRKEQEVFNDGVMPWTSDPSNPPDTLNPSPHCEYIMYAQVHPPDRSRLNMKGFQPNRAGMSRIISDIEQELRFPEGAPIRGIPELKLSAIIWSPDCGFFLETKGPPDFAAADGEHLQGMKTEIIYHKIRVWILAFAGVIIAQALLLKHQIKESATPSTMGRISYSTISMMVMADGSVFVAAAMWVLDASITYLESLCLLFAALLSMSMGGFFLAEIHKVQEPENRRRNEREQADTPRTLATPAQSLGAGELPRPVTAGPRRRAPSPPIIVPSDQDIDAEIDMVTTGAAAVPTPGTARAGGSEVTFQSVIFRFAMIVSLILFVSIASTSWYPRLRNLFLNTLAMVYFSFWVPQIYRNIIRNCRRALTWRFMIGQSVLRLLAFAYFYVYEDNFLFAEPDHRAFLVFCAWVWIQLWILAFQFVLGPRFGVPKSWTPDAWDYHPVLREDGVEAGGLPIGLLSEPGSPSLDRVRKGEDKKGGGSNLRAIDCAICREVLEVPVMRAGEEDPTAGGVVGVFTRRNYMVTPCRHIFHSACLEGWLRFRLQCPICREELPPL</sequence>
<evidence type="ECO:0000256" key="14">
    <source>
        <dbReference type="ARBA" id="ARBA00056116"/>
    </source>
</evidence>
<evidence type="ECO:0000256" key="9">
    <source>
        <dbReference type="ARBA" id="ARBA00022771"/>
    </source>
</evidence>
<dbReference type="Pfam" id="PF11145">
    <property type="entry name" value="DUF2921"/>
    <property type="match status" value="1"/>
</dbReference>
<organism evidence="23 24">
    <name type="scientific">Colletotrichum karsti</name>
    <dbReference type="NCBI Taxonomy" id="1095194"/>
    <lineage>
        <taxon>Eukaryota</taxon>
        <taxon>Fungi</taxon>
        <taxon>Dikarya</taxon>
        <taxon>Ascomycota</taxon>
        <taxon>Pezizomycotina</taxon>
        <taxon>Sordariomycetes</taxon>
        <taxon>Hypocreomycetidae</taxon>
        <taxon>Glomerellales</taxon>
        <taxon>Glomerellaceae</taxon>
        <taxon>Colletotrichum</taxon>
        <taxon>Colletotrichum boninense species complex</taxon>
    </lineage>
</organism>
<evidence type="ECO:0000256" key="5">
    <source>
        <dbReference type="ARBA" id="ARBA00022679"/>
    </source>
</evidence>
<dbReference type="GO" id="GO:0008270">
    <property type="term" value="F:zinc ion binding"/>
    <property type="evidence" value="ECO:0007669"/>
    <property type="project" value="UniProtKB-KW"/>
</dbReference>
<name>A0A9P6IEI9_9PEZI</name>
<evidence type="ECO:0000256" key="18">
    <source>
        <dbReference type="ARBA" id="ARBA00082128"/>
    </source>
</evidence>
<keyword evidence="9 19" id="KW-0863">Zinc-finger</keyword>
<evidence type="ECO:0000256" key="13">
    <source>
        <dbReference type="ARBA" id="ARBA00023136"/>
    </source>
</evidence>
<evidence type="ECO:0000256" key="8">
    <source>
        <dbReference type="ARBA" id="ARBA00022729"/>
    </source>
</evidence>
<dbReference type="EC" id="2.3.2.27" evidence="4"/>
<dbReference type="InterPro" id="IPR013083">
    <property type="entry name" value="Znf_RING/FYVE/PHD"/>
</dbReference>
<keyword evidence="24" id="KW-1185">Reference proteome</keyword>
<comment type="function">
    <text evidence="14">Catalytic component of the DSC E3 ubiquitin ligase complex which is required for the srbA transcriptional activator proteolytic cleavage to release the soluble transcription factor from the membrane in low oxygen or sterol conditions. Required for growth during hypoxia and triazole drug susceptibility, as well as for virulence in a murine model of invasive pulmonary aspergillosis (IPA).</text>
</comment>
<keyword evidence="5" id="KW-0808">Transferase</keyword>
<feature type="compositionally biased region" description="Basic and acidic residues" evidence="20">
    <location>
        <begin position="507"/>
        <end position="519"/>
    </location>
</feature>
<evidence type="ECO:0000256" key="2">
    <source>
        <dbReference type="ARBA" id="ARBA00004127"/>
    </source>
</evidence>
<evidence type="ECO:0000256" key="16">
    <source>
        <dbReference type="ARBA" id="ARBA00071072"/>
    </source>
</evidence>
<dbReference type="GO" id="GO:0061630">
    <property type="term" value="F:ubiquitin protein ligase activity"/>
    <property type="evidence" value="ECO:0007669"/>
    <property type="project" value="UniProtKB-EC"/>
</dbReference>
<reference evidence="23" key="1">
    <citation type="submission" date="2020-03" db="EMBL/GenBank/DDBJ databases">
        <authorList>
            <person name="He L."/>
        </authorList>
    </citation>
    <scope>NUCLEOTIDE SEQUENCE</scope>
    <source>
        <strain evidence="23">CkLH20</strain>
    </source>
</reference>
<keyword evidence="12 21" id="KW-1133">Transmembrane helix</keyword>
<evidence type="ECO:0000256" key="15">
    <source>
        <dbReference type="ARBA" id="ARBA00063126"/>
    </source>
</evidence>
<gene>
    <name evidence="23" type="ORF">CkaCkLH20_01405</name>
</gene>
<accession>A0A9P6IEI9</accession>
<dbReference type="Proteomes" id="UP000781932">
    <property type="component" value="Unassembled WGS sequence"/>
</dbReference>
<evidence type="ECO:0000256" key="17">
    <source>
        <dbReference type="ARBA" id="ARBA00077885"/>
    </source>
</evidence>
<dbReference type="GO" id="GO:0043161">
    <property type="term" value="P:proteasome-mediated ubiquitin-dependent protein catabolic process"/>
    <property type="evidence" value="ECO:0007669"/>
    <property type="project" value="TreeGrafter"/>
</dbReference>
<evidence type="ECO:0000256" key="21">
    <source>
        <dbReference type="SAM" id="Phobius"/>
    </source>
</evidence>
<comment type="pathway">
    <text evidence="3">Protein modification; protein ubiquitination.</text>
</comment>
<feature type="transmembrane region" description="Helical" evidence="21">
    <location>
        <begin position="684"/>
        <end position="706"/>
    </location>
</feature>
<feature type="transmembrane region" description="Helical" evidence="21">
    <location>
        <begin position="477"/>
        <end position="501"/>
    </location>
</feature>
<dbReference type="GO" id="GO:0012505">
    <property type="term" value="C:endomembrane system"/>
    <property type="evidence" value="ECO:0007669"/>
    <property type="project" value="UniProtKB-SubCell"/>
</dbReference>
<evidence type="ECO:0000256" key="10">
    <source>
        <dbReference type="ARBA" id="ARBA00022786"/>
    </source>
</evidence>
<feature type="transmembrane region" description="Helical" evidence="21">
    <location>
        <begin position="621"/>
        <end position="639"/>
    </location>
</feature>
<keyword evidence="13 21" id="KW-0472">Membrane</keyword>
<comment type="caution">
    <text evidence="23">The sequence shown here is derived from an EMBL/GenBank/DDBJ whole genome shotgun (WGS) entry which is preliminary data.</text>
</comment>
<feature type="transmembrane region" description="Helical" evidence="21">
    <location>
        <begin position="413"/>
        <end position="431"/>
    </location>
</feature>
<dbReference type="AlphaFoldDB" id="A0A9P6IEI9"/>
<evidence type="ECO:0000256" key="4">
    <source>
        <dbReference type="ARBA" id="ARBA00012483"/>
    </source>
</evidence>
<dbReference type="InterPro" id="IPR001841">
    <property type="entry name" value="Znf_RING"/>
</dbReference>